<keyword evidence="2 5" id="KW-0812">Transmembrane</keyword>
<gene>
    <name evidence="6" type="ORF">FM121_01380</name>
</gene>
<keyword evidence="4 5" id="KW-0472">Membrane</keyword>
<sequence length="290" mass="30678">MVAVLLGILGLLLLYYMFFLVKDLIANKANLGTGSIPIAMGIGFVTDFLDVLGIGSFAPTTMLLQTTKYLDDDKKLPGTLNVAHTIPVMIEAFIFIKVVEVSPVTLLSLVFSAIIGSWVGSKTVTKLPEKKVQFYVGLALVATAIIMAAKQMGWLAMLGDGNTATALTGGKLIIGIVGNFIFGALMTIGVGLYAPCMAMVYLLGLKPIIAMPIMMASCAGLMPVASAEFIKTGNYSRKGTIGIIIGGIIGVAIAANFVTNMPMDILTWIIIVVIIYTGITYILKSKKTVA</sequence>
<keyword evidence="7" id="KW-1185">Reference proteome</keyword>
<dbReference type="Proteomes" id="UP000195918">
    <property type="component" value="Unassembled WGS sequence"/>
</dbReference>
<reference evidence="7" key="1">
    <citation type="submission" date="2017-02" db="EMBL/GenBank/DDBJ databases">
        <authorList>
            <person name="Dridi B."/>
        </authorList>
    </citation>
    <scope>NUCLEOTIDE SEQUENCE [LARGE SCALE GENOMIC DNA]</scope>
    <source>
        <strain evidence="7">bH819</strain>
    </source>
</reference>
<comment type="subcellular location">
    <subcellularLocation>
        <location evidence="5">Cell membrane</location>
        <topology evidence="5">Multi-pass membrane protein</topology>
    </subcellularLocation>
    <subcellularLocation>
        <location evidence="1">Membrane</location>
        <topology evidence="1">Multi-pass membrane protein</topology>
    </subcellularLocation>
</comment>
<protein>
    <recommendedName>
        <fullName evidence="5">Probable membrane transporter protein</fullName>
    </recommendedName>
</protein>
<feature type="transmembrane region" description="Helical" evidence="5">
    <location>
        <begin position="239"/>
        <end position="259"/>
    </location>
</feature>
<evidence type="ECO:0000313" key="7">
    <source>
        <dbReference type="Proteomes" id="UP000195918"/>
    </source>
</evidence>
<feature type="transmembrane region" description="Helical" evidence="5">
    <location>
        <begin position="208"/>
        <end position="227"/>
    </location>
</feature>
<dbReference type="PANTHER" id="PTHR43483:SF3">
    <property type="entry name" value="MEMBRANE TRANSPORTER PROTEIN HI_0806-RELATED"/>
    <property type="match status" value="1"/>
</dbReference>
<accession>A0A1X6WK69</accession>
<feature type="transmembrane region" description="Helical" evidence="5">
    <location>
        <begin position="132"/>
        <end position="149"/>
    </location>
</feature>
<evidence type="ECO:0000256" key="5">
    <source>
        <dbReference type="RuleBase" id="RU363041"/>
    </source>
</evidence>
<organism evidence="6 7">
    <name type="scientific">Vagococcus fluvialis bH819</name>
    <dbReference type="NCBI Taxonomy" id="1255619"/>
    <lineage>
        <taxon>Bacteria</taxon>
        <taxon>Bacillati</taxon>
        <taxon>Bacillota</taxon>
        <taxon>Bacilli</taxon>
        <taxon>Lactobacillales</taxon>
        <taxon>Enterococcaceae</taxon>
        <taxon>Vagococcus</taxon>
    </lineage>
</organism>
<feature type="transmembrane region" description="Helical" evidence="5">
    <location>
        <begin position="265"/>
        <end position="283"/>
    </location>
</feature>
<comment type="similarity">
    <text evidence="5">Belongs to the 4-toluene sulfonate uptake permease (TSUP) (TC 2.A.102) family.</text>
</comment>
<keyword evidence="5" id="KW-1003">Cell membrane</keyword>
<dbReference type="InterPro" id="IPR002781">
    <property type="entry name" value="TM_pro_TauE-like"/>
</dbReference>
<proteinExistence type="inferred from homology"/>
<dbReference type="EMBL" id="FWFD01000003">
    <property type="protein sequence ID" value="SLM84714.1"/>
    <property type="molecule type" value="Genomic_DNA"/>
</dbReference>
<feature type="transmembrane region" description="Helical" evidence="5">
    <location>
        <begin position="6"/>
        <end position="25"/>
    </location>
</feature>
<evidence type="ECO:0000313" key="6">
    <source>
        <dbReference type="EMBL" id="SLM84714.1"/>
    </source>
</evidence>
<keyword evidence="3 5" id="KW-1133">Transmembrane helix</keyword>
<dbReference type="OrthoDB" id="357960at2"/>
<feature type="transmembrane region" description="Helical" evidence="5">
    <location>
        <begin position="180"/>
        <end position="202"/>
    </location>
</feature>
<evidence type="ECO:0000256" key="2">
    <source>
        <dbReference type="ARBA" id="ARBA00022692"/>
    </source>
</evidence>
<feature type="transmembrane region" description="Helical" evidence="5">
    <location>
        <begin position="37"/>
        <end position="58"/>
    </location>
</feature>
<name>A0A1X6WK69_9ENTE</name>
<dbReference type="AlphaFoldDB" id="A0A1X6WK69"/>
<dbReference type="GO" id="GO:0005886">
    <property type="term" value="C:plasma membrane"/>
    <property type="evidence" value="ECO:0007669"/>
    <property type="project" value="UniProtKB-SubCell"/>
</dbReference>
<dbReference type="PANTHER" id="PTHR43483">
    <property type="entry name" value="MEMBRANE TRANSPORTER PROTEIN HI_0806-RELATED"/>
    <property type="match status" value="1"/>
</dbReference>
<dbReference type="Pfam" id="PF01925">
    <property type="entry name" value="TauE"/>
    <property type="match status" value="1"/>
</dbReference>
<evidence type="ECO:0000256" key="3">
    <source>
        <dbReference type="ARBA" id="ARBA00022989"/>
    </source>
</evidence>
<dbReference type="RefSeq" id="WP_086950367.1">
    <property type="nucleotide sequence ID" value="NZ_FWFD01000003.1"/>
</dbReference>
<evidence type="ECO:0000256" key="1">
    <source>
        <dbReference type="ARBA" id="ARBA00004141"/>
    </source>
</evidence>
<evidence type="ECO:0000256" key="4">
    <source>
        <dbReference type="ARBA" id="ARBA00023136"/>
    </source>
</evidence>